<dbReference type="Proteomes" id="UP000719766">
    <property type="component" value="Unassembled WGS sequence"/>
</dbReference>
<sequence length="119" mass="13786">MVIPGPNEPTLIQLNKIAEIFVAEMIELYGGQEFHTCGHENKHPSIQSSIVRFSILQRVTKSKDLPLSRQSCSCVRNAIQFRIILWTHEVSIQQITRSMALYERCLSFSFSTIMIKRRY</sequence>
<gene>
    <name evidence="1" type="ORF">HD556DRAFT_465208</name>
</gene>
<keyword evidence="2" id="KW-1185">Reference proteome</keyword>
<organism evidence="1 2">
    <name type="scientific">Suillus plorans</name>
    <dbReference type="NCBI Taxonomy" id="116603"/>
    <lineage>
        <taxon>Eukaryota</taxon>
        <taxon>Fungi</taxon>
        <taxon>Dikarya</taxon>
        <taxon>Basidiomycota</taxon>
        <taxon>Agaricomycotina</taxon>
        <taxon>Agaricomycetes</taxon>
        <taxon>Agaricomycetidae</taxon>
        <taxon>Boletales</taxon>
        <taxon>Suillineae</taxon>
        <taxon>Suillaceae</taxon>
        <taxon>Suillus</taxon>
    </lineage>
</organism>
<protein>
    <submittedName>
        <fullName evidence="1">Uncharacterized protein</fullName>
    </submittedName>
</protein>
<dbReference type="AlphaFoldDB" id="A0A9P7DI34"/>
<comment type="caution">
    <text evidence="1">The sequence shown here is derived from an EMBL/GenBank/DDBJ whole genome shotgun (WGS) entry which is preliminary data.</text>
</comment>
<dbReference type="GeneID" id="64604446"/>
<proteinExistence type="predicted"/>
<reference evidence="1" key="1">
    <citation type="journal article" date="2020" name="New Phytol.">
        <title>Comparative genomics reveals dynamic genome evolution in host specialist ectomycorrhizal fungi.</title>
        <authorList>
            <person name="Lofgren L.A."/>
            <person name="Nguyen N.H."/>
            <person name="Vilgalys R."/>
            <person name="Ruytinx J."/>
            <person name="Liao H.L."/>
            <person name="Branco S."/>
            <person name="Kuo A."/>
            <person name="LaButti K."/>
            <person name="Lipzen A."/>
            <person name="Andreopoulos W."/>
            <person name="Pangilinan J."/>
            <person name="Riley R."/>
            <person name="Hundley H."/>
            <person name="Na H."/>
            <person name="Barry K."/>
            <person name="Grigoriev I.V."/>
            <person name="Stajich J.E."/>
            <person name="Kennedy P.G."/>
        </authorList>
    </citation>
    <scope>NUCLEOTIDE SEQUENCE</scope>
    <source>
        <strain evidence="1">S12</strain>
    </source>
</reference>
<accession>A0A9P7DI34</accession>
<name>A0A9P7DI34_9AGAM</name>
<dbReference type="RefSeq" id="XP_041160005.1">
    <property type="nucleotide sequence ID" value="XM_041310682.1"/>
</dbReference>
<dbReference type="EMBL" id="JABBWE010000029">
    <property type="protein sequence ID" value="KAG1793607.1"/>
    <property type="molecule type" value="Genomic_DNA"/>
</dbReference>
<evidence type="ECO:0000313" key="2">
    <source>
        <dbReference type="Proteomes" id="UP000719766"/>
    </source>
</evidence>
<evidence type="ECO:0000313" key="1">
    <source>
        <dbReference type="EMBL" id="KAG1793607.1"/>
    </source>
</evidence>